<dbReference type="OrthoDB" id="9799612at2"/>
<accession>A0A2D2AZG5</accession>
<evidence type="ECO:0000313" key="2">
    <source>
        <dbReference type="EMBL" id="ATQ43327.1"/>
    </source>
</evidence>
<dbReference type="RefSeq" id="WP_099622578.1">
    <property type="nucleotide sequence ID" value="NZ_CP024201.1"/>
</dbReference>
<dbReference type="Pfam" id="PF12697">
    <property type="entry name" value="Abhydrolase_6"/>
    <property type="match status" value="1"/>
</dbReference>
<feature type="domain" description="AB hydrolase-1" evidence="1">
    <location>
        <begin position="69"/>
        <end position="304"/>
    </location>
</feature>
<reference evidence="2 3" key="1">
    <citation type="submission" date="2017-10" db="EMBL/GenBank/DDBJ databases">
        <title>Genome sequence of Caulobacter mirabilis FWC38.</title>
        <authorList>
            <person name="Fiebig A."/>
            <person name="Crosson S."/>
        </authorList>
    </citation>
    <scope>NUCLEOTIDE SEQUENCE [LARGE SCALE GENOMIC DNA]</scope>
    <source>
        <strain evidence="2 3">FWC 38</strain>
    </source>
</reference>
<dbReference type="KEGG" id="cmb:CSW64_13330"/>
<dbReference type="EMBL" id="CP024201">
    <property type="protein sequence ID" value="ATQ43327.1"/>
    <property type="molecule type" value="Genomic_DNA"/>
</dbReference>
<keyword evidence="3" id="KW-1185">Reference proteome</keyword>
<dbReference type="SUPFAM" id="SSF53474">
    <property type="entry name" value="alpha/beta-Hydrolases"/>
    <property type="match status" value="1"/>
</dbReference>
<dbReference type="Gene3D" id="3.40.50.1820">
    <property type="entry name" value="alpha/beta hydrolase"/>
    <property type="match status" value="1"/>
</dbReference>
<dbReference type="AlphaFoldDB" id="A0A2D2AZG5"/>
<keyword evidence="2" id="KW-0378">Hydrolase</keyword>
<dbReference type="PRINTS" id="PR00111">
    <property type="entry name" value="ABHYDROLASE"/>
</dbReference>
<name>A0A2D2AZG5_9CAUL</name>
<protein>
    <submittedName>
        <fullName evidence="2">Alpha/beta hydrolase</fullName>
    </submittedName>
</protein>
<dbReference type="PANTHER" id="PTHR43689">
    <property type="entry name" value="HYDROLASE"/>
    <property type="match status" value="1"/>
</dbReference>
<sequence length="321" mass="34278">MAIALKIVAWLIGAIVLIALLGWLALARPNIPYAKLEAKYASKTSRFVDLPGGVRAHYRDEGNPSGPVLVLLHGYGDSSFSWDGWSKALGDRYRVVILDLPGHGLTQAPKGYRATGDGYVALLEAFAEKVGLQRFALAGNSMGGGVAWRYATRHPERLDALVLDAAAGWPMPIGESPSLAFRILQHPAGRAVLKTIDNKPLIRQGLRGQVGDPAVITDAFIDRWAELQRGPGHRDILMSIDLGSAGSATPELVASIRTPTLIIHGEKDPLIPVANGRKFAEHIPGARIITYPGVGHLPQVEIPEKSAGDVAAFLAALPATK</sequence>
<dbReference type="InterPro" id="IPR000073">
    <property type="entry name" value="AB_hydrolase_1"/>
</dbReference>
<evidence type="ECO:0000259" key="1">
    <source>
        <dbReference type="Pfam" id="PF12697"/>
    </source>
</evidence>
<dbReference type="GO" id="GO:0016787">
    <property type="term" value="F:hydrolase activity"/>
    <property type="evidence" value="ECO:0007669"/>
    <property type="project" value="UniProtKB-KW"/>
</dbReference>
<dbReference type="PANTHER" id="PTHR43689:SF8">
    <property type="entry name" value="ALPHA_BETA-HYDROLASES SUPERFAMILY PROTEIN"/>
    <property type="match status" value="1"/>
</dbReference>
<dbReference type="InterPro" id="IPR029058">
    <property type="entry name" value="AB_hydrolase_fold"/>
</dbReference>
<organism evidence="2 3">
    <name type="scientific">Caulobacter mirabilis</name>
    <dbReference type="NCBI Taxonomy" id="69666"/>
    <lineage>
        <taxon>Bacteria</taxon>
        <taxon>Pseudomonadati</taxon>
        <taxon>Pseudomonadota</taxon>
        <taxon>Alphaproteobacteria</taxon>
        <taxon>Caulobacterales</taxon>
        <taxon>Caulobacteraceae</taxon>
        <taxon>Caulobacter</taxon>
    </lineage>
</organism>
<evidence type="ECO:0000313" key="3">
    <source>
        <dbReference type="Proteomes" id="UP000228945"/>
    </source>
</evidence>
<proteinExistence type="predicted"/>
<gene>
    <name evidence="2" type="ORF">CSW64_13330</name>
</gene>
<dbReference type="Proteomes" id="UP000228945">
    <property type="component" value="Chromosome"/>
</dbReference>